<name>A0A8D8ZC90_9HEMI</name>
<dbReference type="EMBL" id="HBUF01448152">
    <property type="protein sequence ID" value="CAG6743452.1"/>
    <property type="molecule type" value="Transcribed_RNA"/>
</dbReference>
<protein>
    <submittedName>
        <fullName evidence="2">Uncharacterized protein</fullName>
    </submittedName>
</protein>
<evidence type="ECO:0000256" key="1">
    <source>
        <dbReference type="SAM" id="Phobius"/>
    </source>
</evidence>
<reference evidence="2" key="1">
    <citation type="submission" date="2021-05" db="EMBL/GenBank/DDBJ databases">
        <authorList>
            <person name="Alioto T."/>
            <person name="Alioto T."/>
            <person name="Gomez Garrido J."/>
        </authorList>
    </citation>
    <scope>NUCLEOTIDE SEQUENCE</scope>
</reference>
<organism evidence="2">
    <name type="scientific">Cacopsylla melanoneura</name>
    <dbReference type="NCBI Taxonomy" id="428564"/>
    <lineage>
        <taxon>Eukaryota</taxon>
        <taxon>Metazoa</taxon>
        <taxon>Ecdysozoa</taxon>
        <taxon>Arthropoda</taxon>
        <taxon>Hexapoda</taxon>
        <taxon>Insecta</taxon>
        <taxon>Pterygota</taxon>
        <taxon>Neoptera</taxon>
        <taxon>Paraneoptera</taxon>
        <taxon>Hemiptera</taxon>
        <taxon>Sternorrhyncha</taxon>
        <taxon>Psylloidea</taxon>
        <taxon>Psyllidae</taxon>
        <taxon>Psyllinae</taxon>
        <taxon>Cacopsylla</taxon>
    </lineage>
</organism>
<keyword evidence="1" id="KW-0472">Membrane</keyword>
<proteinExistence type="predicted"/>
<feature type="transmembrane region" description="Helical" evidence="1">
    <location>
        <begin position="100"/>
        <end position="118"/>
    </location>
</feature>
<keyword evidence="1" id="KW-0812">Transmembrane</keyword>
<dbReference type="AlphaFoldDB" id="A0A8D8ZC90"/>
<keyword evidence="1" id="KW-1133">Transmembrane helix</keyword>
<sequence length="119" mass="13829">MSLPGIEPGPPASPGKKKKHFETSTKAAKGVKISAFVWCVNNKTARYSSGRHFDLKFENFQVFPRLLYFLHSSIFSYFLPTLKETYLPIRIEIKTFQVQLFLYCFLSVSYFSLSLFLWN</sequence>
<evidence type="ECO:0000313" key="2">
    <source>
        <dbReference type="EMBL" id="CAG6743452.1"/>
    </source>
</evidence>
<accession>A0A8D8ZC90</accession>